<reference evidence="4" key="1">
    <citation type="submission" date="2017-03" db="EMBL/GenBank/DDBJ databases">
        <title>Phytopthora megakarya and P. palmivora, two closely related causual agents of cacao black pod achieved similar genome size and gene model numbers by different mechanisms.</title>
        <authorList>
            <person name="Ali S."/>
            <person name="Shao J."/>
            <person name="Larry D.J."/>
            <person name="Kronmiller B."/>
            <person name="Shen D."/>
            <person name="Strem M.D."/>
            <person name="Melnick R.L."/>
            <person name="Guiltinan M.J."/>
            <person name="Tyler B.M."/>
            <person name="Meinhardt L.W."/>
            <person name="Bailey B.A."/>
        </authorList>
    </citation>
    <scope>NUCLEOTIDE SEQUENCE [LARGE SCALE GENOMIC DNA]</scope>
    <source>
        <strain evidence="4">zdho120</strain>
    </source>
</reference>
<dbReference type="Proteomes" id="UP000198211">
    <property type="component" value="Unassembled WGS sequence"/>
</dbReference>
<proteinExistence type="predicted"/>
<feature type="transmembrane region" description="Helical" evidence="2">
    <location>
        <begin position="52"/>
        <end position="73"/>
    </location>
</feature>
<name>A0A225UIS1_9STRA</name>
<dbReference type="AlphaFoldDB" id="A0A225UIS1"/>
<gene>
    <name evidence="3" type="ORF">PHMEG_00037606</name>
</gene>
<accession>A0A225UIS1</accession>
<feature type="compositionally biased region" description="Polar residues" evidence="1">
    <location>
        <begin position="1"/>
        <end position="10"/>
    </location>
</feature>
<feature type="region of interest" description="Disordered" evidence="1">
    <location>
        <begin position="1"/>
        <end position="42"/>
    </location>
</feature>
<keyword evidence="2" id="KW-0472">Membrane</keyword>
<keyword evidence="4" id="KW-1185">Reference proteome</keyword>
<sequence>MQAAPRTTPSAPRYESTTPVPRHTTTNTVPQESTDVAMRPRRGSDDLFDLDVGLTGIAAAVFAATAGTVRVLTRCDDGRRGVRALRSPDGRSSALIVSAIGEVDEEVMIRVEGAIPRPVLR</sequence>
<feature type="compositionally biased region" description="Low complexity" evidence="1">
    <location>
        <begin position="17"/>
        <end position="30"/>
    </location>
</feature>
<evidence type="ECO:0000256" key="1">
    <source>
        <dbReference type="SAM" id="MobiDB-lite"/>
    </source>
</evidence>
<organism evidence="3 4">
    <name type="scientific">Phytophthora megakarya</name>
    <dbReference type="NCBI Taxonomy" id="4795"/>
    <lineage>
        <taxon>Eukaryota</taxon>
        <taxon>Sar</taxon>
        <taxon>Stramenopiles</taxon>
        <taxon>Oomycota</taxon>
        <taxon>Peronosporomycetes</taxon>
        <taxon>Peronosporales</taxon>
        <taxon>Peronosporaceae</taxon>
        <taxon>Phytophthora</taxon>
    </lineage>
</organism>
<evidence type="ECO:0000313" key="3">
    <source>
        <dbReference type="EMBL" id="OWY93117.1"/>
    </source>
</evidence>
<protein>
    <submittedName>
        <fullName evidence="3">Uncharacterized protein</fullName>
    </submittedName>
</protein>
<evidence type="ECO:0000256" key="2">
    <source>
        <dbReference type="SAM" id="Phobius"/>
    </source>
</evidence>
<comment type="caution">
    <text evidence="3">The sequence shown here is derived from an EMBL/GenBank/DDBJ whole genome shotgun (WGS) entry which is preliminary data.</text>
</comment>
<keyword evidence="2" id="KW-1133">Transmembrane helix</keyword>
<dbReference type="EMBL" id="NBNE01016680">
    <property type="protein sequence ID" value="OWY93117.1"/>
    <property type="molecule type" value="Genomic_DNA"/>
</dbReference>
<keyword evidence="2" id="KW-0812">Transmembrane</keyword>
<evidence type="ECO:0000313" key="4">
    <source>
        <dbReference type="Proteomes" id="UP000198211"/>
    </source>
</evidence>